<dbReference type="GO" id="GO:0003677">
    <property type="term" value="F:DNA binding"/>
    <property type="evidence" value="ECO:0007669"/>
    <property type="project" value="UniProtKB-UniRule"/>
</dbReference>
<reference evidence="9" key="1">
    <citation type="submission" date="2019-07" db="EMBL/GenBank/DDBJ databases">
        <authorList>
            <consortium name="Wellcome Sanger Institute Data Sharing"/>
        </authorList>
    </citation>
    <scope>NUCLEOTIDE SEQUENCE [LARGE SCALE GENOMIC DNA]</scope>
</reference>
<dbReference type="Pfam" id="PF05485">
    <property type="entry name" value="THAP"/>
    <property type="match status" value="1"/>
</dbReference>
<reference evidence="9" key="3">
    <citation type="submission" date="2025-09" db="UniProtKB">
        <authorList>
            <consortium name="Ensembl"/>
        </authorList>
    </citation>
    <scope>IDENTIFICATION</scope>
</reference>
<accession>A0A8C5AS85</accession>
<keyword evidence="3 6" id="KW-0863">Zinc-finger</keyword>
<dbReference type="SUPFAM" id="SSF57716">
    <property type="entry name" value="Glucocorticoid receptor-like (DNA-binding domain)"/>
    <property type="match status" value="1"/>
</dbReference>
<protein>
    <recommendedName>
        <fullName evidence="8">THAP-type domain-containing protein</fullName>
    </recommendedName>
</protein>
<feature type="domain" description="THAP-type" evidence="8">
    <location>
        <begin position="16"/>
        <end position="99"/>
    </location>
</feature>
<dbReference type="GO" id="GO:0008270">
    <property type="term" value="F:zinc ion binding"/>
    <property type="evidence" value="ECO:0007669"/>
    <property type="project" value="UniProtKB-KW"/>
</dbReference>
<evidence type="ECO:0000256" key="3">
    <source>
        <dbReference type="ARBA" id="ARBA00022771"/>
    </source>
</evidence>
<dbReference type="InterPro" id="IPR027806">
    <property type="entry name" value="HARBI1_dom"/>
</dbReference>
<evidence type="ECO:0000256" key="5">
    <source>
        <dbReference type="ARBA" id="ARBA00023125"/>
    </source>
</evidence>
<dbReference type="InterPro" id="IPR038441">
    <property type="entry name" value="THAP_Znf_sf"/>
</dbReference>
<evidence type="ECO:0000256" key="4">
    <source>
        <dbReference type="ARBA" id="ARBA00022833"/>
    </source>
</evidence>
<evidence type="ECO:0000256" key="1">
    <source>
        <dbReference type="ARBA" id="ARBA00001968"/>
    </source>
</evidence>
<dbReference type="Gene3D" id="6.10.250.2730">
    <property type="match status" value="1"/>
</dbReference>
<dbReference type="Gene3D" id="6.20.210.20">
    <property type="entry name" value="THAP domain"/>
    <property type="match status" value="1"/>
</dbReference>
<keyword evidence="5 6" id="KW-0238">DNA-binding</keyword>
<keyword evidence="7" id="KW-0175">Coiled coil</keyword>
<dbReference type="Pfam" id="PF13613">
    <property type="entry name" value="HTH_Tnp_4"/>
    <property type="match status" value="1"/>
</dbReference>
<dbReference type="PANTHER" id="PTHR23080:SF133">
    <property type="entry name" value="SI:CH211-262I1.5-RELATED"/>
    <property type="match status" value="1"/>
</dbReference>
<dbReference type="InterPro" id="IPR027805">
    <property type="entry name" value="Transposase_HTH_dom"/>
</dbReference>
<name>A0A8C5AS85_GADMO</name>
<dbReference type="PROSITE" id="PS50950">
    <property type="entry name" value="ZF_THAP"/>
    <property type="match status" value="1"/>
</dbReference>
<dbReference type="OMA" id="WTHFLYC"/>
<dbReference type="GeneTree" id="ENSGT00940000164656"/>
<dbReference type="AlphaFoldDB" id="A0A8C5AS85"/>
<comment type="cofactor">
    <cofactor evidence="1">
        <name>a divalent metal cation</name>
        <dbReference type="ChEBI" id="CHEBI:60240"/>
    </cofactor>
</comment>
<keyword evidence="4" id="KW-0862">Zinc</keyword>
<evidence type="ECO:0000256" key="7">
    <source>
        <dbReference type="SAM" id="Coils"/>
    </source>
</evidence>
<dbReference type="SMART" id="SM00980">
    <property type="entry name" value="THAP"/>
    <property type="match status" value="1"/>
</dbReference>
<feature type="coiled-coil region" evidence="7">
    <location>
        <begin position="154"/>
        <end position="181"/>
    </location>
</feature>
<dbReference type="SMART" id="SM00692">
    <property type="entry name" value="DM3"/>
    <property type="match status" value="1"/>
</dbReference>
<evidence type="ECO:0000313" key="9">
    <source>
        <dbReference type="Ensembl" id="ENSGMOP00000034718.1"/>
    </source>
</evidence>
<proteinExistence type="predicted"/>
<evidence type="ECO:0000259" key="8">
    <source>
        <dbReference type="PROSITE" id="PS50950"/>
    </source>
</evidence>
<dbReference type="PANTHER" id="PTHR23080">
    <property type="entry name" value="THAP DOMAIN PROTEIN"/>
    <property type="match status" value="1"/>
</dbReference>
<dbReference type="Pfam" id="PF13359">
    <property type="entry name" value="DDE_Tnp_4"/>
    <property type="match status" value="1"/>
</dbReference>
<keyword evidence="2" id="KW-0479">Metal-binding</keyword>
<dbReference type="InterPro" id="IPR006612">
    <property type="entry name" value="THAP_Znf"/>
</dbReference>
<evidence type="ECO:0000256" key="2">
    <source>
        <dbReference type="ARBA" id="ARBA00022723"/>
    </source>
</evidence>
<dbReference type="Ensembl" id="ENSGMOT00000038406.1">
    <property type="protein sequence ID" value="ENSGMOP00000034718.1"/>
    <property type="gene ID" value="ENSGMOG00000026162.1"/>
</dbReference>
<keyword evidence="10" id="KW-1185">Reference proteome</keyword>
<sequence length="496" mass="56599">MSVFRVKERRLAYQKVRNSALHCCVPECSNSSKFNKEISFHSFPVDSALRAEWMRTIRRDDFNPTKNTRVCSRHFNATDIIVTASGLRRLQKGTFPVLFEWNGYERPVPRPSVWDRRPRPDMDIPDSGSDSEMEVVTVAPDHDYCVIPETGERASVLTEENEALRLQIRELQHQVEVLQLRQRFGIERLVGSDADIRFYTRFASHSHFMAFWRLVEPAVNSKMVRITSAKTTASASSSNTVSHQTTKLPPIDELLLFLMHLSAGLLLRDLAERFCIHRSTASRIVSTWTHFLYFLLGSQRLWIPSEVVRAHLPPEFSAFADTQVVLDCTEISCQTPSSLLLQSEVFSSYKSHTTFKAMIGMAPHGAITFVSGLYAGSMSDREIFKRSGIAKLLQPDMAIMVDKGFLVDNLAGCKVYRPAFLSRKKQMSREDVRQTQSIARLRVHVERCIRRIKENKLFDKEIPLSVCGNIEELFSVACFLVNYQNGPLVKAWASQQ</sequence>
<evidence type="ECO:0000256" key="6">
    <source>
        <dbReference type="PROSITE-ProRule" id="PRU00309"/>
    </source>
</evidence>
<organism evidence="9 10">
    <name type="scientific">Gadus morhua</name>
    <name type="common">Atlantic cod</name>
    <dbReference type="NCBI Taxonomy" id="8049"/>
    <lineage>
        <taxon>Eukaryota</taxon>
        <taxon>Metazoa</taxon>
        <taxon>Chordata</taxon>
        <taxon>Craniata</taxon>
        <taxon>Vertebrata</taxon>
        <taxon>Euteleostomi</taxon>
        <taxon>Actinopterygii</taxon>
        <taxon>Neopterygii</taxon>
        <taxon>Teleostei</taxon>
        <taxon>Neoteleostei</taxon>
        <taxon>Acanthomorphata</taxon>
        <taxon>Zeiogadaria</taxon>
        <taxon>Gadariae</taxon>
        <taxon>Gadiformes</taxon>
        <taxon>Gadoidei</taxon>
        <taxon>Gadidae</taxon>
        <taxon>Gadus</taxon>
    </lineage>
</organism>
<dbReference type="Proteomes" id="UP000694546">
    <property type="component" value="Chromosome 1"/>
</dbReference>
<reference evidence="9" key="2">
    <citation type="submission" date="2025-08" db="UniProtKB">
        <authorList>
            <consortium name="Ensembl"/>
        </authorList>
    </citation>
    <scope>IDENTIFICATION</scope>
</reference>
<evidence type="ECO:0000313" key="10">
    <source>
        <dbReference type="Proteomes" id="UP000694546"/>
    </source>
</evidence>